<keyword evidence="1" id="KW-0597">Phosphoprotein</keyword>
<protein>
    <submittedName>
        <fullName evidence="3">Response regulator</fullName>
    </submittedName>
</protein>
<dbReference type="CDD" id="cd17536">
    <property type="entry name" value="REC_YesN-like"/>
    <property type="match status" value="1"/>
</dbReference>
<organism evidence="3 4">
    <name type="scientific">Paenibacillus plantarum</name>
    <dbReference type="NCBI Taxonomy" id="2654975"/>
    <lineage>
        <taxon>Bacteria</taxon>
        <taxon>Bacillati</taxon>
        <taxon>Bacillota</taxon>
        <taxon>Bacilli</taxon>
        <taxon>Bacillales</taxon>
        <taxon>Paenibacillaceae</taxon>
        <taxon>Paenibacillus</taxon>
    </lineage>
</organism>
<gene>
    <name evidence="3" type="ORF">GC096_02210</name>
</gene>
<evidence type="ECO:0000313" key="3">
    <source>
        <dbReference type="EMBL" id="NOU62861.1"/>
    </source>
</evidence>
<proteinExistence type="predicted"/>
<dbReference type="PANTHER" id="PTHR45526:SF1">
    <property type="entry name" value="TRANSCRIPTIONAL REGULATORY PROTEIN DCUR-RELATED"/>
    <property type="match status" value="1"/>
</dbReference>
<dbReference type="InterPro" id="IPR051271">
    <property type="entry name" value="2C-system_Tx_regulators"/>
</dbReference>
<evidence type="ECO:0000256" key="1">
    <source>
        <dbReference type="PROSITE-ProRule" id="PRU00169"/>
    </source>
</evidence>
<dbReference type="SMART" id="SM00448">
    <property type="entry name" value="REC"/>
    <property type="match status" value="1"/>
</dbReference>
<reference evidence="3 4" key="1">
    <citation type="submission" date="2019-10" db="EMBL/GenBank/DDBJ databases">
        <title>Description of Paenibacillus humi sp. nov.</title>
        <authorList>
            <person name="Carlier A."/>
            <person name="Qi S."/>
        </authorList>
    </citation>
    <scope>NUCLEOTIDE SEQUENCE [LARGE SCALE GENOMIC DNA]</scope>
    <source>
        <strain evidence="3 4">LMG 31461</strain>
    </source>
</reference>
<evidence type="ECO:0000259" key="2">
    <source>
        <dbReference type="PROSITE" id="PS50110"/>
    </source>
</evidence>
<name>A0ABX1X394_9BACL</name>
<dbReference type="InterPro" id="IPR011006">
    <property type="entry name" value="CheY-like_superfamily"/>
</dbReference>
<comment type="caution">
    <text evidence="3">The sequence shown here is derived from an EMBL/GenBank/DDBJ whole genome shotgun (WGS) entry which is preliminary data.</text>
</comment>
<dbReference type="PROSITE" id="PS50110">
    <property type="entry name" value="RESPONSE_REGULATORY"/>
    <property type="match status" value="1"/>
</dbReference>
<evidence type="ECO:0000313" key="4">
    <source>
        <dbReference type="Proteomes" id="UP000653578"/>
    </source>
</evidence>
<accession>A0ABX1X394</accession>
<dbReference type="Pfam" id="PF00072">
    <property type="entry name" value="Response_reg"/>
    <property type="match status" value="1"/>
</dbReference>
<dbReference type="EMBL" id="WHNY01000005">
    <property type="protein sequence ID" value="NOU62861.1"/>
    <property type="molecule type" value="Genomic_DNA"/>
</dbReference>
<dbReference type="InterPro" id="IPR001789">
    <property type="entry name" value="Sig_transdc_resp-reg_receiver"/>
</dbReference>
<sequence>MPKEASLKRMSSFSQLGGELSLYKLLIVDDEKWVRDSLRNIMKETCMPFTIVNEYDQVKDALDWLSSHQVDLVLIDINMLYRDGGNWIVQLIEEHAECKVVLMSVYSDFEYVRHAERYGVNEYLFKPIEYEELELCLQRFLRKKE</sequence>
<feature type="modified residue" description="4-aspartylphosphate" evidence="1">
    <location>
        <position position="76"/>
    </location>
</feature>
<keyword evidence="4" id="KW-1185">Reference proteome</keyword>
<dbReference type="SUPFAM" id="SSF52172">
    <property type="entry name" value="CheY-like"/>
    <property type="match status" value="1"/>
</dbReference>
<dbReference type="Proteomes" id="UP000653578">
    <property type="component" value="Unassembled WGS sequence"/>
</dbReference>
<feature type="domain" description="Response regulatory" evidence="2">
    <location>
        <begin position="24"/>
        <end position="141"/>
    </location>
</feature>
<dbReference type="PANTHER" id="PTHR45526">
    <property type="entry name" value="TRANSCRIPTIONAL REGULATORY PROTEIN DPIA"/>
    <property type="match status" value="1"/>
</dbReference>
<dbReference type="Gene3D" id="3.40.50.2300">
    <property type="match status" value="1"/>
</dbReference>